<dbReference type="InterPro" id="IPR036875">
    <property type="entry name" value="Znf_CCHC_sf"/>
</dbReference>
<dbReference type="Proteomes" id="UP000694555">
    <property type="component" value="Unplaced"/>
</dbReference>
<dbReference type="Gene3D" id="1.10.375.10">
    <property type="entry name" value="Human Immunodeficiency Virus Type 1 Capsid Protein"/>
    <property type="match status" value="1"/>
</dbReference>
<dbReference type="AlphaFoldDB" id="A0A8C0HP48"/>
<organism evidence="3 4">
    <name type="scientific">Buteo japonicus</name>
    <dbReference type="NCBI Taxonomy" id="224669"/>
    <lineage>
        <taxon>Eukaryota</taxon>
        <taxon>Metazoa</taxon>
        <taxon>Chordata</taxon>
        <taxon>Craniata</taxon>
        <taxon>Vertebrata</taxon>
        <taxon>Euteleostomi</taxon>
        <taxon>Archelosauria</taxon>
        <taxon>Archosauria</taxon>
        <taxon>Dinosauria</taxon>
        <taxon>Saurischia</taxon>
        <taxon>Theropoda</taxon>
        <taxon>Coelurosauria</taxon>
        <taxon>Aves</taxon>
        <taxon>Neognathae</taxon>
        <taxon>Neoaves</taxon>
        <taxon>Telluraves</taxon>
        <taxon>Accipitrimorphae</taxon>
        <taxon>Accipitriformes</taxon>
        <taxon>Accipitridae</taxon>
        <taxon>Accipitrinae</taxon>
        <taxon>Buteo</taxon>
    </lineage>
</organism>
<sequence>MGGKQSGGILKKSPLGCILAHWKEIGGPPGGNVDRKTLTKYCNQWWPLYKLDDDEKWPFNGTLNYNTLLQLMLFLRREGKWDEVIYADMFFTLRNHPEWQKKCGINLAPRDPLVLAIEKEQRKSTGKMKRCCSACSIGQRCIKLKKNEERMEEDLDLSLPPPSSEGNSIEDPGAEEPEGNVKTKDLGFTPITARTRSKVGPIIQAPLRQAVGVTGPTRIKIPFTMNDLDSWREIVKEYRDDPEGVAKRFELIVKNQDPDWKDIDLMLDALTETEKQLIIGKARTQVQIQITAGVLPGTVDTHVPRTDPNWDPNDDRDYRLLKRYQEWIKIGIENAVPKAVNWSSLYAVKQGQTETPTEFLDRLRVAMRKYTTLDPVSEVGKQQLVSLFLGQSSEDIRRKLQKLKEPEIRDLEKLIEEAWRTYRNREGEERRKMGTAIAAATIAALGRQNNSLRGRGRGTGRRGGSRQPLRSDQCAYCKEIGHWKGQCPKLSGAQAVVANEDQL</sequence>
<dbReference type="GO" id="GO:0003676">
    <property type="term" value="F:nucleic acid binding"/>
    <property type="evidence" value="ECO:0007669"/>
    <property type="project" value="InterPro"/>
</dbReference>
<reference evidence="3" key="1">
    <citation type="submission" date="2025-08" db="UniProtKB">
        <authorList>
            <consortium name="Ensembl"/>
        </authorList>
    </citation>
    <scope>IDENTIFICATION</scope>
</reference>
<dbReference type="GO" id="GO:0019068">
    <property type="term" value="P:virion assembly"/>
    <property type="evidence" value="ECO:0007669"/>
    <property type="project" value="InterPro"/>
</dbReference>
<dbReference type="Pfam" id="PF02093">
    <property type="entry name" value="Gag_p30"/>
    <property type="match status" value="1"/>
</dbReference>
<reference evidence="3" key="2">
    <citation type="submission" date="2025-09" db="UniProtKB">
        <authorList>
            <consortium name="Ensembl"/>
        </authorList>
    </citation>
    <scope>IDENTIFICATION</scope>
</reference>
<evidence type="ECO:0000259" key="2">
    <source>
        <dbReference type="Pfam" id="PF02093"/>
    </source>
</evidence>
<keyword evidence="4" id="KW-1185">Reference proteome</keyword>
<feature type="compositionally biased region" description="Basic residues" evidence="1">
    <location>
        <begin position="454"/>
        <end position="464"/>
    </location>
</feature>
<dbReference type="Ensembl" id="ENSBJAT00000019672.1">
    <property type="protein sequence ID" value="ENSBJAP00000019145.1"/>
    <property type="gene ID" value="ENSBJAG00000012590.1"/>
</dbReference>
<dbReference type="InterPro" id="IPR050462">
    <property type="entry name" value="Retroviral_Gag-Pol_poly"/>
</dbReference>
<name>A0A8C0HP48_9AVES</name>
<dbReference type="InterPro" id="IPR010999">
    <property type="entry name" value="Retrovr_matrix"/>
</dbReference>
<dbReference type="GO" id="GO:0008270">
    <property type="term" value="F:zinc ion binding"/>
    <property type="evidence" value="ECO:0007669"/>
    <property type="project" value="InterPro"/>
</dbReference>
<dbReference type="SUPFAM" id="SSF47943">
    <property type="entry name" value="Retrovirus capsid protein, N-terminal core domain"/>
    <property type="match status" value="1"/>
</dbReference>
<accession>A0A8C0HP48</accession>
<dbReference type="Gene3D" id="4.10.60.10">
    <property type="entry name" value="Zinc finger, CCHC-type"/>
    <property type="match status" value="1"/>
</dbReference>
<feature type="region of interest" description="Disordered" evidence="1">
    <location>
        <begin position="448"/>
        <end position="469"/>
    </location>
</feature>
<feature type="domain" description="Core shell protein Gag P30" evidence="2">
    <location>
        <begin position="227"/>
        <end position="422"/>
    </location>
</feature>
<dbReference type="Gene3D" id="1.10.150.180">
    <property type="entry name" value="Gamma-retroviral matrix domain"/>
    <property type="match status" value="1"/>
</dbReference>
<dbReference type="InterPro" id="IPR036946">
    <property type="entry name" value="G_retro_matrix_sf"/>
</dbReference>
<evidence type="ECO:0000256" key="1">
    <source>
        <dbReference type="SAM" id="MobiDB-lite"/>
    </source>
</evidence>
<dbReference type="SUPFAM" id="SSF47836">
    <property type="entry name" value="Retroviral matrix proteins"/>
    <property type="match status" value="1"/>
</dbReference>
<dbReference type="InterPro" id="IPR003036">
    <property type="entry name" value="Gag_P30"/>
</dbReference>
<dbReference type="InterPro" id="IPR008919">
    <property type="entry name" value="Retrov_capsid_N"/>
</dbReference>
<dbReference type="SUPFAM" id="SSF57756">
    <property type="entry name" value="Retrovirus zinc finger-like domains"/>
    <property type="match status" value="1"/>
</dbReference>
<proteinExistence type="predicted"/>
<dbReference type="PANTHER" id="PTHR33166">
    <property type="entry name" value="GAG_P30 DOMAIN-CONTAINING PROTEIN"/>
    <property type="match status" value="1"/>
</dbReference>
<evidence type="ECO:0000313" key="4">
    <source>
        <dbReference type="Proteomes" id="UP000694555"/>
    </source>
</evidence>
<protein>
    <recommendedName>
        <fullName evidence="2">Core shell protein Gag P30 domain-containing protein</fullName>
    </recommendedName>
</protein>
<feature type="region of interest" description="Disordered" evidence="1">
    <location>
        <begin position="152"/>
        <end position="188"/>
    </location>
</feature>
<evidence type="ECO:0000313" key="3">
    <source>
        <dbReference type="Ensembl" id="ENSBJAP00000019145.1"/>
    </source>
</evidence>